<dbReference type="GO" id="GO:0005886">
    <property type="term" value="C:plasma membrane"/>
    <property type="evidence" value="ECO:0007669"/>
    <property type="project" value="UniProtKB-SubCell"/>
</dbReference>
<dbReference type="GO" id="GO:0071973">
    <property type="term" value="P:bacterial-type flagellum-dependent cell motility"/>
    <property type="evidence" value="ECO:0007669"/>
    <property type="project" value="InterPro"/>
</dbReference>
<keyword evidence="9" id="KW-0969">Cilium</keyword>
<dbReference type="PRINTS" id="PR00956">
    <property type="entry name" value="FLGMOTORFLIN"/>
</dbReference>
<feature type="domain" description="Flagellar motor switch protein FliN-like C-terminal" evidence="7">
    <location>
        <begin position="479"/>
        <end position="546"/>
    </location>
</feature>
<dbReference type="SUPFAM" id="SSF101801">
    <property type="entry name" value="Surface presentation of antigens (SPOA)"/>
    <property type="match status" value="1"/>
</dbReference>
<evidence type="ECO:0000256" key="5">
    <source>
        <dbReference type="ARBA" id="ARBA00022779"/>
    </source>
</evidence>
<dbReference type="CDD" id="cd17907">
    <property type="entry name" value="FliY_FliN-Y"/>
    <property type="match status" value="2"/>
</dbReference>
<protein>
    <submittedName>
        <fullName evidence="9">Flagellar motor switch protein</fullName>
    </submittedName>
</protein>
<dbReference type="GO" id="GO:0009425">
    <property type="term" value="C:bacterial-type flagellum basal body"/>
    <property type="evidence" value="ECO:0007669"/>
    <property type="project" value="InterPro"/>
</dbReference>
<dbReference type="GO" id="GO:0006935">
    <property type="term" value="P:chemotaxis"/>
    <property type="evidence" value="ECO:0007669"/>
    <property type="project" value="UniProtKB-KW"/>
</dbReference>
<evidence type="ECO:0000256" key="2">
    <source>
        <dbReference type="ARBA" id="ARBA00009226"/>
    </source>
</evidence>
<feature type="domain" description="CheC-like protein" evidence="8">
    <location>
        <begin position="246"/>
        <end position="281"/>
    </location>
</feature>
<reference evidence="9 10" key="1">
    <citation type="submission" date="2016-01" db="EMBL/GenBank/DDBJ databases">
        <authorList>
            <person name="McClelland M."/>
            <person name="Jain A."/>
            <person name="Saraogi P."/>
            <person name="Mendelson R."/>
            <person name="Westerman R."/>
            <person name="SanMiguel P."/>
            <person name="Csonka L."/>
        </authorList>
    </citation>
    <scope>NUCLEOTIDE SEQUENCE [LARGE SCALE GENOMIC DNA]</scope>
    <source>
        <strain evidence="9 10">PE8-15</strain>
    </source>
</reference>
<feature type="domain" description="CheC-like protein" evidence="8">
    <location>
        <begin position="122"/>
        <end position="158"/>
    </location>
</feature>
<keyword evidence="5" id="KW-0283">Flagellar rotation</keyword>
<dbReference type="NCBIfam" id="NF005275">
    <property type="entry name" value="PRK06782.1"/>
    <property type="match status" value="1"/>
</dbReference>
<dbReference type="InterPro" id="IPR028976">
    <property type="entry name" value="CheC-like_sf"/>
</dbReference>
<proteinExistence type="inferred from homology"/>
<keyword evidence="6" id="KW-0472">Membrane</keyword>
<dbReference type="GO" id="GO:0016787">
    <property type="term" value="F:hydrolase activity"/>
    <property type="evidence" value="ECO:0007669"/>
    <property type="project" value="InterPro"/>
</dbReference>
<dbReference type="NCBIfam" id="NF005995">
    <property type="entry name" value="PRK08119.1"/>
    <property type="match status" value="1"/>
</dbReference>
<evidence type="ECO:0000256" key="1">
    <source>
        <dbReference type="ARBA" id="ARBA00004413"/>
    </source>
</evidence>
<comment type="similarity">
    <text evidence="2">Belongs to the FliN/MopA/SpaO family.</text>
</comment>
<dbReference type="InterPro" id="IPR007597">
    <property type="entry name" value="CheC"/>
</dbReference>
<keyword evidence="9" id="KW-0282">Flagellum</keyword>
<dbReference type="Proteomes" id="UP000065797">
    <property type="component" value="Unassembled WGS sequence"/>
</dbReference>
<accession>A0A109GJX7</accession>
<keyword evidence="3" id="KW-1003">Cell membrane</keyword>
<sequence length="548" mass="61159">MPEQHTKGDTGTIVLEKENEHLTPQECDILGEIANISFGSASTVLSTILNRQVSITAPQVELVDLYDTSDVEIPHVVLNIHFTKGLDMENLLVLQQDVALSIADLMMMGTGEVEEGKELGELELSAVQEAMNQMMGFAATSMSEFFQDTVDMSPPTIKVVQLTEEMEKISGINGNNMVVKVSFELKIDNLVNSQLVQVVSVEHAKRMINKLLQLSGGVEEEIDEPAEVQETEILEEHVEKEQLTQEEKDVLGEIANISIGSASTVLSTLLNQPVTISTPNVEAINVRHYEGVPVPFVILNVDFVEGLKNENVFVFTKDVALTMVDLMMMGTGEIDPEKELSELELSGIKEIMNQMMGHAATAMSEMFKEKMDMTPPDVKFVSLKEEMEYLGESMAVDELVQITFNLEIGDLLQSKMYQILPISEAKEMVRRLLYPMVEEQEEIVEEVVEEEEIPAPVVQPIEYKEVKQVEPVYMDTSILQNVEMNVKFVFGSTVRTIQDILSLQENEAVVLDEDIEEPIQIYVNDVLVAYGELVNVDGFFGVKVTKSL</sequence>
<dbReference type="RefSeq" id="WP_060748987.1">
    <property type="nucleotide sequence ID" value="NZ_LRPH01000005.1"/>
</dbReference>
<evidence type="ECO:0000313" key="9">
    <source>
        <dbReference type="EMBL" id="KWU68120.1"/>
    </source>
</evidence>
<dbReference type="AlphaFoldDB" id="A0A109GJX7"/>
<keyword evidence="9" id="KW-0966">Cell projection</keyword>
<dbReference type="PANTHER" id="PTHR43484">
    <property type="match status" value="1"/>
</dbReference>
<feature type="domain" description="CheC-like protein" evidence="8">
    <location>
        <begin position="26"/>
        <end position="61"/>
    </location>
</feature>
<dbReference type="Pfam" id="PF01052">
    <property type="entry name" value="FliMN_C"/>
    <property type="match status" value="1"/>
</dbReference>
<evidence type="ECO:0000313" key="10">
    <source>
        <dbReference type="Proteomes" id="UP000065797"/>
    </source>
</evidence>
<dbReference type="FunFam" id="3.40.1550.10:FF:000003">
    <property type="entry name" value="Flagellar motor switch phosphatase FliY"/>
    <property type="match status" value="2"/>
</dbReference>
<dbReference type="Gene3D" id="2.30.330.10">
    <property type="entry name" value="SpoA-like"/>
    <property type="match status" value="1"/>
</dbReference>
<feature type="domain" description="CheC-like protein" evidence="8">
    <location>
        <begin position="344"/>
        <end position="379"/>
    </location>
</feature>
<dbReference type="EMBL" id="LRPH01000005">
    <property type="protein sequence ID" value="KWU68120.1"/>
    <property type="molecule type" value="Genomic_DNA"/>
</dbReference>
<dbReference type="InterPro" id="IPR036429">
    <property type="entry name" value="SpoA-like_sf"/>
</dbReference>
<evidence type="ECO:0000259" key="7">
    <source>
        <dbReference type="Pfam" id="PF01052"/>
    </source>
</evidence>
<evidence type="ECO:0000256" key="3">
    <source>
        <dbReference type="ARBA" id="ARBA00022475"/>
    </source>
</evidence>
<dbReference type="SUPFAM" id="SSF103039">
    <property type="entry name" value="CheC-like"/>
    <property type="match status" value="2"/>
</dbReference>
<dbReference type="InterPro" id="IPR001543">
    <property type="entry name" value="FliN-like_C"/>
</dbReference>
<evidence type="ECO:0000256" key="4">
    <source>
        <dbReference type="ARBA" id="ARBA00022500"/>
    </source>
</evidence>
<dbReference type="PANTHER" id="PTHR43484:SF1">
    <property type="entry name" value="FLAGELLAR MOTOR SWITCH PROTEIN FLIN"/>
    <property type="match status" value="1"/>
</dbReference>
<comment type="subcellular location">
    <subcellularLocation>
        <location evidence="1">Cell membrane</location>
        <topology evidence="1">Peripheral membrane protein</topology>
        <orientation evidence="1">Cytoplasmic side</orientation>
    </subcellularLocation>
</comment>
<name>A0A109GJX7_BACMY</name>
<dbReference type="InterPro" id="IPR051469">
    <property type="entry name" value="FliN/MopA/SpaO"/>
</dbReference>
<gene>
    <name evidence="9" type="ORF">AWW70_28445</name>
</gene>
<organism evidence="9 10">
    <name type="scientific">Bacillus mycoides</name>
    <dbReference type="NCBI Taxonomy" id="1405"/>
    <lineage>
        <taxon>Bacteria</taxon>
        <taxon>Bacillati</taxon>
        <taxon>Bacillota</taxon>
        <taxon>Bacilli</taxon>
        <taxon>Bacillales</taxon>
        <taxon>Bacillaceae</taxon>
        <taxon>Bacillus</taxon>
        <taxon>Bacillus cereus group</taxon>
    </lineage>
</organism>
<dbReference type="Pfam" id="PF04509">
    <property type="entry name" value="CheC"/>
    <property type="match status" value="4"/>
</dbReference>
<dbReference type="Gene3D" id="3.40.1550.10">
    <property type="entry name" value="CheC-like"/>
    <property type="match status" value="2"/>
</dbReference>
<keyword evidence="4" id="KW-0145">Chemotaxis</keyword>
<dbReference type="GO" id="GO:0003774">
    <property type="term" value="F:cytoskeletal motor activity"/>
    <property type="evidence" value="ECO:0007669"/>
    <property type="project" value="InterPro"/>
</dbReference>
<evidence type="ECO:0000256" key="6">
    <source>
        <dbReference type="ARBA" id="ARBA00023136"/>
    </source>
</evidence>
<comment type="caution">
    <text evidence="9">The sequence shown here is derived from an EMBL/GenBank/DDBJ whole genome shotgun (WGS) entry which is preliminary data.</text>
</comment>
<evidence type="ECO:0000259" key="8">
    <source>
        <dbReference type="Pfam" id="PF04509"/>
    </source>
</evidence>
<dbReference type="InterPro" id="IPR001172">
    <property type="entry name" value="FliN_T3SS_HrcQb"/>
</dbReference>